<evidence type="ECO:0000313" key="2">
    <source>
        <dbReference type="Proteomes" id="UP001165289"/>
    </source>
</evidence>
<gene>
    <name evidence="1" type="ORF">LOD99_10910</name>
</gene>
<dbReference type="Proteomes" id="UP001165289">
    <property type="component" value="Unassembled WGS sequence"/>
</dbReference>
<accession>A0AAV7KE44</accession>
<name>A0AAV7KE44_9METZ</name>
<comment type="caution">
    <text evidence="1">The sequence shown here is derived from an EMBL/GenBank/DDBJ whole genome shotgun (WGS) entry which is preliminary data.</text>
</comment>
<reference evidence="1 2" key="1">
    <citation type="journal article" date="2023" name="BMC Biol.">
        <title>The compact genome of the sponge Oopsacas minuta (Hexactinellida) is lacking key metazoan core genes.</title>
        <authorList>
            <person name="Santini S."/>
            <person name="Schenkelaars Q."/>
            <person name="Jourda C."/>
            <person name="Duchesne M."/>
            <person name="Belahbib H."/>
            <person name="Rocher C."/>
            <person name="Selva M."/>
            <person name="Riesgo A."/>
            <person name="Vervoort M."/>
            <person name="Leys S.P."/>
            <person name="Kodjabachian L."/>
            <person name="Le Bivic A."/>
            <person name="Borchiellini C."/>
            <person name="Claverie J.M."/>
            <person name="Renard E."/>
        </authorList>
    </citation>
    <scope>NUCLEOTIDE SEQUENCE [LARGE SCALE GENOMIC DNA]</scope>
    <source>
        <strain evidence="1">SPO-2</strain>
    </source>
</reference>
<proteinExistence type="predicted"/>
<organism evidence="1 2">
    <name type="scientific">Oopsacas minuta</name>
    <dbReference type="NCBI Taxonomy" id="111878"/>
    <lineage>
        <taxon>Eukaryota</taxon>
        <taxon>Metazoa</taxon>
        <taxon>Porifera</taxon>
        <taxon>Hexactinellida</taxon>
        <taxon>Hexasterophora</taxon>
        <taxon>Lyssacinosida</taxon>
        <taxon>Leucopsacidae</taxon>
        <taxon>Oopsacas</taxon>
    </lineage>
</organism>
<evidence type="ECO:0000313" key="1">
    <source>
        <dbReference type="EMBL" id="KAI6658899.1"/>
    </source>
</evidence>
<keyword evidence="2" id="KW-1185">Reference proteome</keyword>
<evidence type="ECO:0008006" key="3">
    <source>
        <dbReference type="Google" id="ProtNLM"/>
    </source>
</evidence>
<protein>
    <recommendedName>
        <fullName evidence="3">THAP-type domain-containing protein</fullName>
    </recommendedName>
</protein>
<dbReference type="EMBL" id="JAKMXF010000073">
    <property type="protein sequence ID" value="KAI6658899.1"/>
    <property type="molecule type" value="Genomic_DNA"/>
</dbReference>
<sequence length="158" mass="18168">MPNKCSAPGCRSNYDSEPHTPIFKMPNGPPHIVSKWKQFLHTECIEEIKKMTSSQNISVMKMDIDNLLEEISSIDIENHRQELSTPTVNQQIVQVIKQSRRTVDKLSNSQAILDDCQEDNQLLSSLQFILCQLDNLFRPNTHRTYNIAPLISTKENKM</sequence>
<dbReference type="AlphaFoldDB" id="A0AAV7KE44"/>